<dbReference type="EMBL" id="GEDC01014906">
    <property type="protein sequence ID" value="JAS22392.1"/>
    <property type="molecule type" value="Transcribed_RNA"/>
</dbReference>
<dbReference type="Gene3D" id="3.40.50.1000">
    <property type="entry name" value="HAD superfamily/HAD-like"/>
    <property type="match status" value="1"/>
</dbReference>
<evidence type="ECO:0000313" key="1">
    <source>
        <dbReference type="EMBL" id="JAS22392.1"/>
    </source>
</evidence>
<name>A0A1B6D9S1_9HEMI</name>
<organism evidence="1">
    <name type="scientific">Clastoptera arizonana</name>
    <name type="common">Arizona spittle bug</name>
    <dbReference type="NCBI Taxonomy" id="38151"/>
    <lineage>
        <taxon>Eukaryota</taxon>
        <taxon>Metazoa</taxon>
        <taxon>Ecdysozoa</taxon>
        <taxon>Arthropoda</taxon>
        <taxon>Hexapoda</taxon>
        <taxon>Insecta</taxon>
        <taxon>Pterygota</taxon>
        <taxon>Neoptera</taxon>
        <taxon>Paraneoptera</taxon>
        <taxon>Hemiptera</taxon>
        <taxon>Auchenorrhyncha</taxon>
        <taxon>Cercopoidea</taxon>
        <taxon>Clastopteridae</taxon>
        <taxon>Clastoptera</taxon>
    </lineage>
</organism>
<reference evidence="1" key="1">
    <citation type="submission" date="2015-12" db="EMBL/GenBank/DDBJ databases">
        <title>De novo transcriptome assembly of four potential Pierce s Disease insect vectors from Arizona vineyards.</title>
        <authorList>
            <person name="Tassone E.E."/>
        </authorList>
    </citation>
    <scope>NUCLEOTIDE SEQUENCE</scope>
</reference>
<feature type="non-terminal residue" evidence="1">
    <location>
        <position position="1"/>
    </location>
</feature>
<dbReference type="Pfam" id="PF12689">
    <property type="entry name" value="Acid_PPase"/>
    <property type="match status" value="1"/>
</dbReference>
<gene>
    <name evidence="1" type="ORF">g.514</name>
</gene>
<dbReference type="PANTHER" id="PTHR17901">
    <property type="entry name" value="MAGNESIUM-DEPENDENT PHOSPHATASE 1 MDP1"/>
    <property type="match status" value="1"/>
</dbReference>
<proteinExistence type="predicted"/>
<sequence length="124" mass="14605">GYELALAADTPHCETTWEVLKVLELNEYIKYRSCYEGSKERLIRVIQRQSKIGYENMLFLTHDWQGVREVGQLRTVVILVDEEKDEGPTMKHIKRGLHVFKTRLKVLKLEKNNTEDSAQMFEHL</sequence>
<accession>A0A1B6D9S1</accession>
<protein>
    <submittedName>
        <fullName evidence="1">Uncharacterized protein</fullName>
    </submittedName>
</protein>
<dbReference type="InterPro" id="IPR010036">
    <property type="entry name" value="MDP_1_eu_arc"/>
</dbReference>
<dbReference type="PANTHER" id="PTHR17901:SF14">
    <property type="entry name" value="MAGNESIUM-DEPENDENT PHOSPHATASE 1"/>
    <property type="match status" value="1"/>
</dbReference>
<dbReference type="GO" id="GO:0003993">
    <property type="term" value="F:acid phosphatase activity"/>
    <property type="evidence" value="ECO:0007669"/>
    <property type="project" value="TreeGrafter"/>
</dbReference>
<dbReference type="AlphaFoldDB" id="A0A1B6D9S1"/>
<dbReference type="InterPro" id="IPR023214">
    <property type="entry name" value="HAD_sf"/>
</dbReference>